<dbReference type="OrthoDB" id="8124016at2759"/>
<protein>
    <submittedName>
        <fullName evidence="1">(apollo) hypothetical protein</fullName>
    </submittedName>
</protein>
<dbReference type="AlphaFoldDB" id="A0A8S3WWZ8"/>
<gene>
    <name evidence="1" type="ORF">PAPOLLO_LOCUS10144</name>
</gene>
<proteinExistence type="predicted"/>
<evidence type="ECO:0000313" key="1">
    <source>
        <dbReference type="EMBL" id="CAG4980989.1"/>
    </source>
</evidence>
<accession>A0A8S3WWZ8</accession>
<organism evidence="1 2">
    <name type="scientific">Parnassius apollo</name>
    <name type="common">Apollo butterfly</name>
    <name type="synonym">Papilio apollo</name>
    <dbReference type="NCBI Taxonomy" id="110799"/>
    <lineage>
        <taxon>Eukaryota</taxon>
        <taxon>Metazoa</taxon>
        <taxon>Ecdysozoa</taxon>
        <taxon>Arthropoda</taxon>
        <taxon>Hexapoda</taxon>
        <taxon>Insecta</taxon>
        <taxon>Pterygota</taxon>
        <taxon>Neoptera</taxon>
        <taxon>Endopterygota</taxon>
        <taxon>Lepidoptera</taxon>
        <taxon>Glossata</taxon>
        <taxon>Ditrysia</taxon>
        <taxon>Papilionoidea</taxon>
        <taxon>Papilionidae</taxon>
        <taxon>Parnassiinae</taxon>
        <taxon>Parnassini</taxon>
        <taxon>Parnassius</taxon>
        <taxon>Parnassius</taxon>
    </lineage>
</organism>
<comment type="caution">
    <text evidence="1">The sequence shown here is derived from an EMBL/GenBank/DDBJ whole genome shotgun (WGS) entry which is preliminary data.</text>
</comment>
<dbReference type="Proteomes" id="UP000691718">
    <property type="component" value="Unassembled WGS sequence"/>
</dbReference>
<reference evidence="1" key="1">
    <citation type="submission" date="2021-04" db="EMBL/GenBank/DDBJ databases">
        <authorList>
            <person name="Tunstrom K."/>
        </authorList>
    </citation>
    <scope>NUCLEOTIDE SEQUENCE</scope>
</reference>
<sequence length="132" mass="15125">MTAENSLFISRLSKFDISLETDITAIATDGPNIMLDVGRLVCTEQQLCLAHRVNSSHLCVLYKNIIFFWMDDSDDDDHLEDIDCSESGLVLMSQNDLAREMREHIPGIIQDKYELIKKIRSCSLFQKITIEK</sequence>
<dbReference type="EMBL" id="CAJQZP010000723">
    <property type="protein sequence ID" value="CAG4980989.1"/>
    <property type="molecule type" value="Genomic_DNA"/>
</dbReference>
<name>A0A8S3WWZ8_PARAO</name>
<keyword evidence="2" id="KW-1185">Reference proteome</keyword>
<evidence type="ECO:0000313" key="2">
    <source>
        <dbReference type="Proteomes" id="UP000691718"/>
    </source>
</evidence>